<comment type="caution">
    <text evidence="1">The sequence shown here is derived from an EMBL/GenBank/DDBJ whole genome shotgun (WGS) entry which is preliminary data.</text>
</comment>
<dbReference type="OrthoDB" id="4290974at2"/>
<organism evidence="1 2">
    <name type="scientific">Micromonospora deserti</name>
    <dbReference type="NCBI Taxonomy" id="2070366"/>
    <lineage>
        <taxon>Bacteria</taxon>
        <taxon>Bacillati</taxon>
        <taxon>Actinomycetota</taxon>
        <taxon>Actinomycetes</taxon>
        <taxon>Micromonosporales</taxon>
        <taxon>Micromonosporaceae</taxon>
        <taxon>Micromonospora</taxon>
    </lineage>
</organism>
<reference evidence="1 2" key="1">
    <citation type="submission" date="2018-01" db="EMBL/GenBank/DDBJ databases">
        <title>Draft genome sequence of Salinispora sp. 13K206.</title>
        <authorList>
            <person name="Sahin N."/>
            <person name="Saygin H."/>
            <person name="Ay H."/>
        </authorList>
    </citation>
    <scope>NUCLEOTIDE SEQUENCE [LARGE SCALE GENOMIC DNA]</scope>
    <source>
        <strain evidence="1 2">13K206</strain>
    </source>
</reference>
<evidence type="ECO:0000313" key="2">
    <source>
        <dbReference type="Proteomes" id="UP000248749"/>
    </source>
</evidence>
<dbReference type="Pfam" id="PF19730">
    <property type="entry name" value="DUF6221"/>
    <property type="match status" value="1"/>
</dbReference>
<proteinExistence type="predicted"/>
<dbReference type="EMBL" id="POUB01000079">
    <property type="protein sequence ID" value="PZF98245.1"/>
    <property type="molecule type" value="Genomic_DNA"/>
</dbReference>
<dbReference type="InterPro" id="IPR046193">
    <property type="entry name" value="DUF6221"/>
</dbReference>
<dbReference type="Proteomes" id="UP000248749">
    <property type="component" value="Unassembled WGS sequence"/>
</dbReference>
<sequence length="137" mass="15628">MRETRTVTDELVTWLRAQLDDDERIAREAGYRAIAWPANGTWHLEGVEHYVVGEEEAFCHPHNVEHIARHDPARVLAEVDAKRRILDFLSVAQIDVSRPGQPPEFVPGEAPPIAHPVLRLLALPYAGRPGYRDEWRP</sequence>
<protein>
    <submittedName>
        <fullName evidence="1">Uncharacterized protein</fullName>
    </submittedName>
</protein>
<gene>
    <name evidence="1" type="ORF">C1I99_13750</name>
</gene>
<evidence type="ECO:0000313" key="1">
    <source>
        <dbReference type="EMBL" id="PZF98245.1"/>
    </source>
</evidence>
<name>A0A2W2CFT0_9ACTN</name>
<accession>A0A2W2CFT0</accession>
<keyword evidence="2" id="KW-1185">Reference proteome</keyword>
<dbReference type="AlphaFoldDB" id="A0A2W2CFT0"/>